<feature type="signal peptide" evidence="4">
    <location>
        <begin position="1"/>
        <end position="21"/>
    </location>
</feature>
<keyword evidence="2" id="KW-0813">Transport</keyword>
<dbReference type="InterPro" id="IPR018389">
    <property type="entry name" value="DctP_fam"/>
</dbReference>
<name>A0A379A006_9HYPH</name>
<dbReference type="OrthoDB" id="8673861at2"/>
<dbReference type="CDD" id="cd13603">
    <property type="entry name" value="PBP2_TRAP_Siap_TeaA_like"/>
    <property type="match status" value="1"/>
</dbReference>
<keyword evidence="3 4" id="KW-0732">Signal</keyword>
<evidence type="ECO:0000256" key="4">
    <source>
        <dbReference type="SAM" id="SignalP"/>
    </source>
</evidence>
<dbReference type="InterPro" id="IPR038404">
    <property type="entry name" value="TRAP_DctP_sf"/>
</dbReference>
<evidence type="ECO:0000313" key="6">
    <source>
        <dbReference type="Proteomes" id="UP000255000"/>
    </source>
</evidence>
<dbReference type="PANTHER" id="PTHR33376">
    <property type="match status" value="1"/>
</dbReference>
<dbReference type="Pfam" id="PF03480">
    <property type="entry name" value="DctP"/>
    <property type="match status" value="1"/>
</dbReference>
<gene>
    <name evidence="5" type="primary">dctP_2</name>
    <name evidence="5" type="ORF">NCTC13350_03061</name>
</gene>
<evidence type="ECO:0000256" key="1">
    <source>
        <dbReference type="ARBA" id="ARBA00009023"/>
    </source>
</evidence>
<dbReference type="RefSeq" id="WP_019963857.1">
    <property type="nucleotide sequence ID" value="NZ_UGSK01000001.1"/>
</dbReference>
<protein>
    <submittedName>
        <fullName evidence="5">C4-dicarboxylate-binding periplasmic protein</fullName>
    </submittedName>
</protein>
<dbReference type="PANTHER" id="PTHR33376:SF7">
    <property type="entry name" value="C4-DICARBOXYLATE-BINDING PROTEIN DCTB"/>
    <property type="match status" value="1"/>
</dbReference>
<comment type="similarity">
    <text evidence="1">Belongs to the bacterial solute-binding protein 7 family.</text>
</comment>
<organism evidence="5 6">
    <name type="scientific">Pannonibacter phragmitetus</name>
    <dbReference type="NCBI Taxonomy" id="121719"/>
    <lineage>
        <taxon>Bacteria</taxon>
        <taxon>Pseudomonadati</taxon>
        <taxon>Pseudomonadota</taxon>
        <taxon>Alphaproteobacteria</taxon>
        <taxon>Hyphomicrobiales</taxon>
        <taxon>Stappiaceae</taxon>
        <taxon>Pannonibacter</taxon>
    </lineage>
</organism>
<evidence type="ECO:0000256" key="3">
    <source>
        <dbReference type="ARBA" id="ARBA00022729"/>
    </source>
</evidence>
<evidence type="ECO:0000313" key="5">
    <source>
        <dbReference type="EMBL" id="SUB02111.1"/>
    </source>
</evidence>
<sequence>MLKRLIASTLAGAFMAGTALAADPVVIAFAGQEDLKNDAEYVFIHAFSESLKEHGIETVVHPANTMGKEEDRLDQVSQGLINVNVGNVSMLFKASDFSRTLFLLFIMADEEQFDAVMEKSGAMDRVNEEASRIGVRVPGYAMRGGTLGLFNTQKPVTKLEDVKDMRLRAQNGDQIKFFESWGAKGTVVSWAETPQALQTGVASGHLNPPSTVVAAGQVDLLKYYTPLDAGPVPKVIMFSDDWYQSLDGETRGYVDEATRKGIAANRVWAKEQAAYFEKVIADGGIQITPLEPGERDKFMAATRSVWAQTVPQDYIDVLSPYLQ</sequence>
<dbReference type="AlphaFoldDB" id="A0A379A006"/>
<dbReference type="NCBIfam" id="NF037995">
    <property type="entry name" value="TRAP_S1"/>
    <property type="match status" value="1"/>
</dbReference>
<dbReference type="EMBL" id="UGSK01000001">
    <property type="protein sequence ID" value="SUB02111.1"/>
    <property type="molecule type" value="Genomic_DNA"/>
</dbReference>
<dbReference type="GO" id="GO:0055085">
    <property type="term" value="P:transmembrane transport"/>
    <property type="evidence" value="ECO:0007669"/>
    <property type="project" value="InterPro"/>
</dbReference>
<dbReference type="Proteomes" id="UP000255000">
    <property type="component" value="Unassembled WGS sequence"/>
</dbReference>
<evidence type="ECO:0000256" key="2">
    <source>
        <dbReference type="ARBA" id="ARBA00022448"/>
    </source>
</evidence>
<proteinExistence type="inferred from homology"/>
<dbReference type="Gene3D" id="3.40.190.170">
    <property type="entry name" value="Bacterial extracellular solute-binding protein, family 7"/>
    <property type="match status" value="1"/>
</dbReference>
<reference evidence="5 6" key="1">
    <citation type="submission" date="2018-06" db="EMBL/GenBank/DDBJ databases">
        <authorList>
            <consortium name="Pathogen Informatics"/>
            <person name="Doyle S."/>
        </authorList>
    </citation>
    <scope>NUCLEOTIDE SEQUENCE [LARGE SCALE GENOMIC DNA]</scope>
    <source>
        <strain evidence="5 6">NCTC13350</strain>
    </source>
</reference>
<accession>A0A379A006</accession>
<feature type="chain" id="PRO_5016945354" evidence="4">
    <location>
        <begin position="22"/>
        <end position="323"/>
    </location>
</feature>